<dbReference type="Gene3D" id="3.40.50.1820">
    <property type="entry name" value="alpha/beta hydrolase"/>
    <property type="match status" value="1"/>
</dbReference>
<accession>A0ABW1IDL4</accession>
<evidence type="ECO:0000313" key="3">
    <source>
        <dbReference type="Proteomes" id="UP001596119"/>
    </source>
</evidence>
<dbReference type="GO" id="GO:0016787">
    <property type="term" value="F:hydrolase activity"/>
    <property type="evidence" value="ECO:0007669"/>
    <property type="project" value="UniProtKB-KW"/>
</dbReference>
<dbReference type="RefSeq" id="WP_379570134.1">
    <property type="nucleotide sequence ID" value="NZ_JBHSQK010000085.1"/>
</dbReference>
<sequence>MATFVLVHGSWAGGWNWARLRPFLADSGHHVLTPTLSGLGDRGHLAGPDIGLSTHIEDITRLLDWEDLTDVVLVGHSYGGMVVTGVLGRVPERLARVVYLDAFRPEPGQAAFDVLPELPGLFGEPPAEHPWGWPPVDLALLGIVEPADRDWMARKCTPMPVLTHREPLPAPQKQADVPITYLRGAAVPFFADTADKAEADGATVISWPDAAHYLQVHHAARTAELLLGLEEVAGDGGSG</sequence>
<protein>
    <submittedName>
        <fullName evidence="2">Alpha/beta fold hydrolase</fullName>
    </submittedName>
</protein>
<dbReference type="PANTHER" id="PTHR42977">
    <property type="entry name" value="HYDROLASE-RELATED"/>
    <property type="match status" value="1"/>
</dbReference>
<dbReference type="EMBL" id="JBHSQK010000085">
    <property type="protein sequence ID" value="MFC5951816.1"/>
    <property type="molecule type" value="Genomic_DNA"/>
</dbReference>
<dbReference type="InterPro" id="IPR029058">
    <property type="entry name" value="AB_hydrolase_fold"/>
</dbReference>
<evidence type="ECO:0000313" key="2">
    <source>
        <dbReference type="EMBL" id="MFC5951816.1"/>
    </source>
</evidence>
<keyword evidence="2" id="KW-0378">Hydrolase</keyword>
<gene>
    <name evidence="2" type="ORF">ACFQH9_26495</name>
</gene>
<dbReference type="Pfam" id="PF12697">
    <property type="entry name" value="Abhydrolase_6"/>
    <property type="match status" value="1"/>
</dbReference>
<dbReference type="PANTHER" id="PTHR42977:SF1">
    <property type="entry name" value="BLR6576 PROTEIN"/>
    <property type="match status" value="1"/>
</dbReference>
<dbReference type="Proteomes" id="UP001596119">
    <property type="component" value="Unassembled WGS sequence"/>
</dbReference>
<dbReference type="SUPFAM" id="SSF53474">
    <property type="entry name" value="alpha/beta-Hydrolases"/>
    <property type="match status" value="1"/>
</dbReference>
<reference evidence="3" key="1">
    <citation type="journal article" date="2019" name="Int. J. Syst. Evol. Microbiol.">
        <title>The Global Catalogue of Microorganisms (GCM) 10K type strain sequencing project: providing services to taxonomists for standard genome sequencing and annotation.</title>
        <authorList>
            <consortium name="The Broad Institute Genomics Platform"/>
            <consortium name="The Broad Institute Genome Sequencing Center for Infectious Disease"/>
            <person name="Wu L."/>
            <person name="Ma J."/>
        </authorList>
    </citation>
    <scope>NUCLEOTIDE SEQUENCE [LARGE SCALE GENOMIC DNA]</scope>
    <source>
        <strain evidence="3">CGMCC 4.7397</strain>
    </source>
</reference>
<evidence type="ECO:0000259" key="1">
    <source>
        <dbReference type="Pfam" id="PF12697"/>
    </source>
</evidence>
<dbReference type="InterPro" id="IPR000073">
    <property type="entry name" value="AB_hydrolase_1"/>
</dbReference>
<name>A0ABW1IDL4_9PSEU</name>
<comment type="caution">
    <text evidence="2">The sequence shown here is derived from an EMBL/GenBank/DDBJ whole genome shotgun (WGS) entry which is preliminary data.</text>
</comment>
<proteinExistence type="predicted"/>
<dbReference type="InterPro" id="IPR051340">
    <property type="entry name" value="Haloalkane_dehalogenase"/>
</dbReference>
<organism evidence="2 3">
    <name type="scientific">Pseudonocardia lutea</name>
    <dbReference type="NCBI Taxonomy" id="2172015"/>
    <lineage>
        <taxon>Bacteria</taxon>
        <taxon>Bacillati</taxon>
        <taxon>Actinomycetota</taxon>
        <taxon>Actinomycetes</taxon>
        <taxon>Pseudonocardiales</taxon>
        <taxon>Pseudonocardiaceae</taxon>
        <taxon>Pseudonocardia</taxon>
    </lineage>
</organism>
<feature type="domain" description="AB hydrolase-1" evidence="1">
    <location>
        <begin position="4"/>
        <end position="224"/>
    </location>
</feature>
<keyword evidence="3" id="KW-1185">Reference proteome</keyword>